<feature type="region of interest" description="Disordered" evidence="1">
    <location>
        <begin position="139"/>
        <end position="162"/>
    </location>
</feature>
<dbReference type="AlphaFoldDB" id="H2YDZ2"/>
<reference evidence="3" key="1">
    <citation type="submission" date="2003-08" db="EMBL/GenBank/DDBJ databases">
        <authorList>
            <person name="Birren B."/>
            <person name="Nusbaum C."/>
            <person name="Abebe A."/>
            <person name="Abouelleil A."/>
            <person name="Adekoya E."/>
            <person name="Ait-zahra M."/>
            <person name="Allen N."/>
            <person name="Allen T."/>
            <person name="An P."/>
            <person name="Anderson M."/>
            <person name="Anderson S."/>
            <person name="Arachchi H."/>
            <person name="Armbruster J."/>
            <person name="Bachantsang P."/>
            <person name="Baldwin J."/>
            <person name="Barry A."/>
            <person name="Bayul T."/>
            <person name="Blitshsteyn B."/>
            <person name="Bloom T."/>
            <person name="Blye J."/>
            <person name="Boguslavskiy L."/>
            <person name="Borowsky M."/>
            <person name="Boukhgalter B."/>
            <person name="Brunache A."/>
            <person name="Butler J."/>
            <person name="Calixte N."/>
            <person name="Calvo S."/>
            <person name="Camarata J."/>
            <person name="Campo K."/>
            <person name="Chang J."/>
            <person name="Cheshatsang Y."/>
            <person name="Citroen M."/>
            <person name="Collymore A."/>
            <person name="Considine T."/>
            <person name="Cook A."/>
            <person name="Cooke P."/>
            <person name="Corum B."/>
            <person name="Cuomo C."/>
            <person name="David R."/>
            <person name="Dawoe T."/>
            <person name="Degray S."/>
            <person name="Dodge S."/>
            <person name="Dooley K."/>
            <person name="Dorje P."/>
            <person name="Dorjee K."/>
            <person name="Dorris L."/>
            <person name="Duffey N."/>
            <person name="Dupes A."/>
            <person name="Elkins T."/>
            <person name="Engels R."/>
            <person name="Erickson J."/>
            <person name="Farina A."/>
            <person name="Faro S."/>
            <person name="Ferreira P."/>
            <person name="Fischer H."/>
            <person name="Fitzgerald M."/>
            <person name="Foley K."/>
            <person name="Gage D."/>
            <person name="Galagan J."/>
            <person name="Gearin G."/>
            <person name="Gnerre S."/>
            <person name="Gnirke A."/>
            <person name="Goyette A."/>
            <person name="Graham J."/>
            <person name="Grandbois E."/>
            <person name="Gyaltsen K."/>
            <person name="Hafez N."/>
            <person name="Hagopian D."/>
            <person name="Hagos B."/>
            <person name="Hall J."/>
            <person name="Hatcher B."/>
            <person name="Heller A."/>
            <person name="Higgins H."/>
            <person name="Honan T."/>
            <person name="Horn A."/>
            <person name="Houde N."/>
            <person name="Hughes L."/>
            <person name="Hulme W."/>
            <person name="Husby E."/>
            <person name="Iliev I."/>
            <person name="Jaffe D."/>
            <person name="Jones C."/>
            <person name="Kamal M."/>
            <person name="Kamat A."/>
            <person name="Kamvysselis M."/>
            <person name="Karlsson E."/>
            <person name="Kells C."/>
            <person name="Kieu A."/>
            <person name="Kisner P."/>
            <person name="Kodira C."/>
            <person name="Kulbokas E."/>
            <person name="Labutti K."/>
            <person name="Lama D."/>
            <person name="Landers T."/>
            <person name="Leger J."/>
            <person name="Levine S."/>
            <person name="Lewis D."/>
            <person name="Lewis T."/>
            <person name="Lindblad-toh K."/>
            <person name="Liu X."/>
            <person name="Lokyitsang T."/>
            <person name="Lokyitsang Y."/>
            <person name="Lucien O."/>
            <person name="Lui A."/>
            <person name="Ma L.J."/>
            <person name="Mabbitt R."/>
            <person name="Macdonald J."/>
            <person name="Maclean C."/>
            <person name="Major J."/>
            <person name="Manning J."/>
            <person name="Marabella R."/>
            <person name="Maru K."/>
            <person name="Matthews C."/>
            <person name="Mauceli E."/>
            <person name="Mccarthy M."/>
            <person name="Mcdonough S."/>
            <person name="Mcghee T."/>
            <person name="Meldrim J."/>
            <person name="Meneus L."/>
            <person name="Mesirov J."/>
            <person name="Mihalev A."/>
            <person name="Mihova T."/>
            <person name="Mikkelsen T."/>
            <person name="Mlenga V."/>
            <person name="Moru K."/>
            <person name="Mozes J."/>
            <person name="Mulrain L."/>
            <person name="Munson G."/>
            <person name="Naylor J."/>
            <person name="Newes C."/>
            <person name="Nguyen C."/>
            <person name="Nguyen N."/>
            <person name="Nguyen T."/>
            <person name="Nicol R."/>
            <person name="Nielsen C."/>
            <person name="Nizzari M."/>
            <person name="Norbu C."/>
            <person name="Norbu N."/>
            <person name="O'donnell P."/>
            <person name="Okoawo O."/>
            <person name="O'leary S."/>
            <person name="Omotosho B."/>
            <person name="O'neill K."/>
            <person name="Osman S."/>
            <person name="Parker S."/>
            <person name="Perrin D."/>
            <person name="Phunkhang P."/>
            <person name="Piqani B."/>
            <person name="Purcell S."/>
            <person name="Rachupka T."/>
            <person name="Ramasamy U."/>
            <person name="Rameau R."/>
            <person name="Ray V."/>
            <person name="Raymond C."/>
            <person name="Retta R."/>
            <person name="Richardson S."/>
            <person name="Rise C."/>
            <person name="Rodriguez J."/>
            <person name="Rogers J."/>
            <person name="Rogov P."/>
            <person name="Rutman M."/>
            <person name="Schupbach R."/>
            <person name="Seaman C."/>
            <person name="Settipalli S."/>
            <person name="Sharpe T."/>
            <person name="Sheridan J."/>
            <person name="Sherpa N."/>
            <person name="Shi J."/>
            <person name="Smirnov S."/>
            <person name="Smith C."/>
            <person name="Sougnez C."/>
            <person name="Spencer B."/>
            <person name="Stalker J."/>
            <person name="Stange-thomann N."/>
            <person name="Stavropoulos S."/>
            <person name="Stetson K."/>
            <person name="Stone C."/>
            <person name="Stone S."/>
            <person name="Stubbs M."/>
            <person name="Talamas J."/>
            <person name="Tchuinga P."/>
            <person name="Tenzing P."/>
            <person name="Tesfaye S."/>
            <person name="Theodore J."/>
            <person name="Thoulutsang Y."/>
            <person name="Topham K."/>
            <person name="Towey S."/>
            <person name="Tsamla T."/>
            <person name="Tsomo N."/>
            <person name="Vallee D."/>
            <person name="Vassiliev H."/>
            <person name="Venkataraman V."/>
            <person name="Vinson J."/>
            <person name="Vo A."/>
            <person name="Wade C."/>
            <person name="Wang S."/>
            <person name="Wangchuk T."/>
            <person name="Wangdi T."/>
            <person name="Whittaker C."/>
            <person name="Wilkinson J."/>
            <person name="Wu Y."/>
            <person name="Wyman D."/>
            <person name="Yadav S."/>
            <person name="Yang S."/>
            <person name="Yang X."/>
            <person name="Yeager S."/>
            <person name="Yee E."/>
            <person name="Young G."/>
            <person name="Zainoun J."/>
            <person name="Zembeck L."/>
            <person name="Zimmer A."/>
            <person name="Zody M."/>
            <person name="Lander E."/>
        </authorList>
    </citation>
    <scope>NUCLEOTIDE SEQUENCE [LARGE SCALE GENOMIC DNA]</scope>
</reference>
<organism evidence="2 3">
    <name type="scientific">Ciona savignyi</name>
    <name type="common">Pacific transparent sea squirt</name>
    <dbReference type="NCBI Taxonomy" id="51511"/>
    <lineage>
        <taxon>Eukaryota</taxon>
        <taxon>Metazoa</taxon>
        <taxon>Chordata</taxon>
        <taxon>Tunicata</taxon>
        <taxon>Ascidiacea</taxon>
        <taxon>Phlebobranchia</taxon>
        <taxon>Cionidae</taxon>
        <taxon>Ciona</taxon>
    </lineage>
</organism>
<dbReference type="InParanoid" id="H2YDZ2"/>
<name>H2YDZ2_CIOSA</name>
<evidence type="ECO:0000313" key="3">
    <source>
        <dbReference type="Proteomes" id="UP000007875"/>
    </source>
</evidence>
<accession>H2YDZ2</accession>
<protein>
    <submittedName>
        <fullName evidence="2">Uncharacterized protein</fullName>
    </submittedName>
</protein>
<dbReference type="HOGENOM" id="CLU_066566_0_0_1"/>
<evidence type="ECO:0000256" key="1">
    <source>
        <dbReference type="SAM" id="MobiDB-lite"/>
    </source>
</evidence>
<evidence type="ECO:0000313" key="2">
    <source>
        <dbReference type="Ensembl" id="ENSCSAVP00000003540.1"/>
    </source>
</evidence>
<keyword evidence="3" id="KW-1185">Reference proteome</keyword>
<dbReference type="Ensembl" id="ENSCSAVT00000003595.1">
    <property type="protein sequence ID" value="ENSCSAVP00000003540.1"/>
    <property type="gene ID" value="ENSCSAVG00000002105.1"/>
</dbReference>
<feature type="compositionally biased region" description="Basic and acidic residues" evidence="1">
    <location>
        <begin position="147"/>
        <end position="156"/>
    </location>
</feature>
<dbReference type="Proteomes" id="UP000007875">
    <property type="component" value="Unassembled WGS sequence"/>
</dbReference>
<proteinExistence type="predicted"/>
<dbReference type="GeneTree" id="ENSGT00390000017598"/>
<reference evidence="2" key="2">
    <citation type="submission" date="2025-08" db="UniProtKB">
        <authorList>
            <consortium name="Ensembl"/>
        </authorList>
    </citation>
    <scope>IDENTIFICATION</scope>
</reference>
<dbReference type="OMA" id="TRGMANC"/>
<sequence>MDIEVTGLQQLPEELSKVSSTVFWRADDQDISTALFKATPDIFLATVVRKGGISAALCYVIFRTYPETSVSNFRQLRPSQIIFTVDQEGRFIDDVRTGIATRKLNTALHDLSSLFDNYFDIYKTCPLVFELYRPSSNEYVSSPPQYRKKEEEHNSEKISSGVAASHISVTEKESTTTNFDDDDIRNFLNDENGTDLFARGQYKDALPFLQTSLKSTTDQFRAVLLLKVALCLRACNRETESNSTLAETLKFLEKQSTVINNHIQYAEKIRIIGCCYRKEKAFSKSVIIFSASATIFSQSSVLINATRGMANCMTDMKRVADDNCCSSGCKDLVRKMLKRNLDKLDEMTKCGDQAKAL</sequence>
<reference evidence="2" key="3">
    <citation type="submission" date="2025-09" db="UniProtKB">
        <authorList>
            <consortium name="Ensembl"/>
        </authorList>
    </citation>
    <scope>IDENTIFICATION</scope>
</reference>